<gene>
    <name evidence="1" type="ORF">EYF80_004067</name>
</gene>
<sequence length="152" mass="16789">MGQEEEEEEEEEEEVCVKPGQLVAVHQVLGVAEVWQWVSVVAQVGQIVSMVVGTFHHGVQKRVLAIGRWVGPACVYLVPGHGLSSEQRAVLTNALVTGVQQLSEGCSGSFSFNCLCSFLVLSQFTQHTCCHTLDVLHWRIQQLETVTSREKD</sequence>
<dbReference type="AlphaFoldDB" id="A0A4Z2J6Q0"/>
<evidence type="ECO:0000313" key="2">
    <source>
        <dbReference type="Proteomes" id="UP000314294"/>
    </source>
</evidence>
<dbReference type="Proteomes" id="UP000314294">
    <property type="component" value="Unassembled WGS sequence"/>
</dbReference>
<proteinExistence type="predicted"/>
<name>A0A4Z2J6Q0_9TELE</name>
<dbReference type="EMBL" id="SRLO01000019">
    <property type="protein sequence ID" value="TNN85820.1"/>
    <property type="molecule type" value="Genomic_DNA"/>
</dbReference>
<evidence type="ECO:0000313" key="1">
    <source>
        <dbReference type="EMBL" id="TNN85820.1"/>
    </source>
</evidence>
<organism evidence="1 2">
    <name type="scientific">Liparis tanakae</name>
    <name type="common">Tanaka's snailfish</name>
    <dbReference type="NCBI Taxonomy" id="230148"/>
    <lineage>
        <taxon>Eukaryota</taxon>
        <taxon>Metazoa</taxon>
        <taxon>Chordata</taxon>
        <taxon>Craniata</taxon>
        <taxon>Vertebrata</taxon>
        <taxon>Euteleostomi</taxon>
        <taxon>Actinopterygii</taxon>
        <taxon>Neopterygii</taxon>
        <taxon>Teleostei</taxon>
        <taxon>Neoteleostei</taxon>
        <taxon>Acanthomorphata</taxon>
        <taxon>Eupercaria</taxon>
        <taxon>Perciformes</taxon>
        <taxon>Cottioidei</taxon>
        <taxon>Cottales</taxon>
        <taxon>Liparidae</taxon>
        <taxon>Liparis</taxon>
    </lineage>
</organism>
<comment type="caution">
    <text evidence="1">The sequence shown here is derived from an EMBL/GenBank/DDBJ whole genome shotgun (WGS) entry which is preliminary data.</text>
</comment>
<protein>
    <submittedName>
        <fullName evidence="1">Uncharacterized protein</fullName>
    </submittedName>
</protein>
<accession>A0A4Z2J6Q0</accession>
<keyword evidence="2" id="KW-1185">Reference proteome</keyword>
<reference evidence="1 2" key="1">
    <citation type="submission" date="2019-03" db="EMBL/GenBank/DDBJ databases">
        <title>First draft genome of Liparis tanakae, snailfish: a comprehensive survey of snailfish specific genes.</title>
        <authorList>
            <person name="Kim W."/>
            <person name="Song I."/>
            <person name="Jeong J.-H."/>
            <person name="Kim D."/>
            <person name="Kim S."/>
            <person name="Ryu S."/>
            <person name="Song J.Y."/>
            <person name="Lee S.K."/>
        </authorList>
    </citation>
    <scope>NUCLEOTIDE SEQUENCE [LARGE SCALE GENOMIC DNA]</scope>
    <source>
        <tissue evidence="1">Muscle</tissue>
    </source>
</reference>